<dbReference type="InterPro" id="IPR003675">
    <property type="entry name" value="Rce1/LyrA-like_dom"/>
</dbReference>
<dbReference type="GO" id="GO:0080120">
    <property type="term" value="P:CAAX-box protein maturation"/>
    <property type="evidence" value="ECO:0007669"/>
    <property type="project" value="UniProtKB-ARBA"/>
</dbReference>
<sequence length="351" mass="37825">MPRLRPMPTKLGIGLELGALGIALIVAIIGWRMQARRKASAAALSSSFDSPDSLPAGPPPLPAEATPHLASSPPDPDNPSIAPLAPPSAEVSATDASAPHTLLDKIPTSWIRGYDFALMALILLLYLWPIVLVFMGKHPEQPVQVELPTILSTMFMQIALTILVLGLAVWRVKPTLWLGLKWPGKRGIEWVKWLASIPICIGATWILMTVLYAIGVIPWLQDMEGGDGQQEVVKAFQQLNDPVTLICLVIMAAVVAPVTEEVLFRGYFYTMVKSKTGRTAAVIVSALVFATVHHNTVALVPLAFLATLLALSYELSGSIWMPMSIHAAFNSLTVLGQLAIKFNLIQAPPGS</sequence>
<feature type="transmembrane region" description="Helical" evidence="2">
    <location>
        <begin position="319"/>
        <end position="340"/>
    </location>
</feature>
<dbReference type="EMBL" id="JACHFD010000013">
    <property type="protein sequence ID" value="MBB5352527.1"/>
    <property type="molecule type" value="Genomic_DNA"/>
</dbReference>
<keyword evidence="5" id="KW-1185">Reference proteome</keyword>
<comment type="caution">
    <text evidence="4">The sequence shown here is derived from an EMBL/GenBank/DDBJ whole genome shotgun (WGS) entry which is preliminary data.</text>
</comment>
<feature type="region of interest" description="Disordered" evidence="1">
    <location>
        <begin position="48"/>
        <end position="93"/>
    </location>
</feature>
<dbReference type="PANTHER" id="PTHR36435">
    <property type="entry name" value="SLR1288 PROTEIN"/>
    <property type="match status" value="1"/>
</dbReference>
<keyword evidence="2" id="KW-1133">Transmembrane helix</keyword>
<keyword evidence="4" id="KW-0378">Hydrolase</keyword>
<evidence type="ECO:0000259" key="3">
    <source>
        <dbReference type="Pfam" id="PF02517"/>
    </source>
</evidence>
<keyword evidence="4" id="KW-0645">Protease</keyword>
<keyword evidence="2" id="KW-0812">Transmembrane</keyword>
<feature type="transmembrane region" description="Helical" evidence="2">
    <location>
        <begin position="147"/>
        <end position="170"/>
    </location>
</feature>
<feature type="transmembrane region" description="Helical" evidence="2">
    <location>
        <begin position="116"/>
        <end position="135"/>
    </location>
</feature>
<evidence type="ECO:0000256" key="1">
    <source>
        <dbReference type="SAM" id="MobiDB-lite"/>
    </source>
</evidence>
<evidence type="ECO:0000313" key="4">
    <source>
        <dbReference type="EMBL" id="MBB5352527.1"/>
    </source>
</evidence>
<feature type="transmembrane region" description="Helical" evidence="2">
    <location>
        <begin position="190"/>
        <end position="214"/>
    </location>
</feature>
<evidence type="ECO:0000313" key="5">
    <source>
        <dbReference type="Proteomes" id="UP000557717"/>
    </source>
</evidence>
<organism evidence="4 5">
    <name type="scientific">Haloferula luteola</name>
    <dbReference type="NCBI Taxonomy" id="595692"/>
    <lineage>
        <taxon>Bacteria</taxon>
        <taxon>Pseudomonadati</taxon>
        <taxon>Verrucomicrobiota</taxon>
        <taxon>Verrucomicrobiia</taxon>
        <taxon>Verrucomicrobiales</taxon>
        <taxon>Verrucomicrobiaceae</taxon>
        <taxon>Haloferula</taxon>
    </lineage>
</organism>
<dbReference type="GO" id="GO:0004175">
    <property type="term" value="F:endopeptidase activity"/>
    <property type="evidence" value="ECO:0007669"/>
    <property type="project" value="UniProtKB-ARBA"/>
</dbReference>
<dbReference type="Pfam" id="PF02517">
    <property type="entry name" value="Rce1-like"/>
    <property type="match status" value="1"/>
</dbReference>
<feature type="transmembrane region" description="Helical" evidence="2">
    <location>
        <begin position="243"/>
        <end position="268"/>
    </location>
</feature>
<dbReference type="RefSeq" id="WP_184019639.1">
    <property type="nucleotide sequence ID" value="NZ_JACHFD010000013.1"/>
</dbReference>
<gene>
    <name evidence="4" type="ORF">HNR46_002773</name>
</gene>
<keyword evidence="2" id="KW-0472">Membrane</keyword>
<name>A0A840V2K3_9BACT</name>
<feature type="transmembrane region" description="Helical" evidence="2">
    <location>
        <begin position="280"/>
        <end position="313"/>
    </location>
</feature>
<dbReference type="PANTHER" id="PTHR36435:SF1">
    <property type="entry name" value="CAAX AMINO TERMINAL PROTEASE FAMILY PROTEIN"/>
    <property type="match status" value="1"/>
</dbReference>
<evidence type="ECO:0000256" key="2">
    <source>
        <dbReference type="SAM" id="Phobius"/>
    </source>
</evidence>
<dbReference type="InterPro" id="IPR052710">
    <property type="entry name" value="CAAX_protease"/>
</dbReference>
<reference evidence="4 5" key="1">
    <citation type="submission" date="2020-08" db="EMBL/GenBank/DDBJ databases">
        <title>Genomic Encyclopedia of Type Strains, Phase IV (KMG-IV): sequencing the most valuable type-strain genomes for metagenomic binning, comparative biology and taxonomic classification.</title>
        <authorList>
            <person name="Goeker M."/>
        </authorList>
    </citation>
    <scope>NUCLEOTIDE SEQUENCE [LARGE SCALE GENOMIC DNA]</scope>
    <source>
        <strain evidence="4 5">YC6886</strain>
    </source>
</reference>
<protein>
    <submittedName>
        <fullName evidence="4">Membrane protease YdiL (CAAX protease family)</fullName>
    </submittedName>
</protein>
<feature type="transmembrane region" description="Helical" evidence="2">
    <location>
        <begin position="12"/>
        <end position="31"/>
    </location>
</feature>
<dbReference type="AlphaFoldDB" id="A0A840V2K3"/>
<proteinExistence type="predicted"/>
<feature type="domain" description="CAAX prenyl protease 2/Lysostaphin resistance protein A-like" evidence="3">
    <location>
        <begin position="244"/>
        <end position="331"/>
    </location>
</feature>
<accession>A0A840V2K3</accession>
<dbReference type="Proteomes" id="UP000557717">
    <property type="component" value="Unassembled WGS sequence"/>
</dbReference>
<dbReference type="GO" id="GO:0006508">
    <property type="term" value="P:proteolysis"/>
    <property type="evidence" value="ECO:0007669"/>
    <property type="project" value="UniProtKB-KW"/>
</dbReference>